<accession>A0ABM1A3V1</accession>
<name>A0ABM1A3V1_APLCA</name>
<evidence type="ECO:0000313" key="1">
    <source>
        <dbReference type="Proteomes" id="UP000694888"/>
    </source>
</evidence>
<keyword evidence="1" id="KW-1185">Reference proteome</keyword>
<proteinExistence type="predicted"/>
<gene>
    <name evidence="2" type="primary">LOC106012300</name>
</gene>
<dbReference type="GeneID" id="106012300"/>
<dbReference type="Proteomes" id="UP000694888">
    <property type="component" value="Unplaced"/>
</dbReference>
<dbReference type="RefSeq" id="XP_012940288.2">
    <property type="nucleotide sequence ID" value="XM_013084834.2"/>
</dbReference>
<evidence type="ECO:0000313" key="2">
    <source>
        <dbReference type="RefSeq" id="XP_012940288.2"/>
    </source>
</evidence>
<organism evidence="1 2">
    <name type="scientific">Aplysia californica</name>
    <name type="common">California sea hare</name>
    <dbReference type="NCBI Taxonomy" id="6500"/>
    <lineage>
        <taxon>Eukaryota</taxon>
        <taxon>Metazoa</taxon>
        <taxon>Spiralia</taxon>
        <taxon>Lophotrochozoa</taxon>
        <taxon>Mollusca</taxon>
        <taxon>Gastropoda</taxon>
        <taxon>Heterobranchia</taxon>
        <taxon>Euthyneura</taxon>
        <taxon>Tectipleura</taxon>
        <taxon>Aplysiida</taxon>
        <taxon>Aplysioidea</taxon>
        <taxon>Aplysiidae</taxon>
        <taxon>Aplysia</taxon>
    </lineage>
</organism>
<sequence length="172" mass="19547">MAAPDFWGSGPEPDVRRSKSLVEEELLIKLGAKKEVIEFHPLILSSRPARAKSSINFKYSRVCPPAVERSTVTKSPWYCDVPAMRQISDRTRQGPRDFILPSLPPRSKDVKTVPVPLSDEDYQRRRWVRVNVVVIIVMDTIKRSVFTITMPKNDGEIAMAVLDDITKNENNV</sequence>
<reference evidence="2" key="1">
    <citation type="submission" date="2025-08" db="UniProtKB">
        <authorList>
            <consortium name="RefSeq"/>
        </authorList>
    </citation>
    <scope>IDENTIFICATION</scope>
</reference>
<protein>
    <submittedName>
        <fullName evidence="2">Uncharacterized protein LOC106012300</fullName>
    </submittedName>
</protein>